<proteinExistence type="predicted"/>
<dbReference type="AlphaFoldDB" id="A0A1P8WLT7"/>
<dbReference type="InterPro" id="IPR016032">
    <property type="entry name" value="Sig_transdc_resp-reg_C-effctor"/>
</dbReference>
<dbReference type="InterPro" id="IPR001789">
    <property type="entry name" value="Sig_transdc_resp-reg_receiver"/>
</dbReference>
<keyword evidence="3" id="KW-0804">Transcription</keyword>
<dbReference type="STRING" id="1891926.Fuma_04658"/>
<evidence type="ECO:0000256" key="2">
    <source>
        <dbReference type="ARBA" id="ARBA00023125"/>
    </source>
</evidence>
<dbReference type="SMART" id="SM00421">
    <property type="entry name" value="HTH_LUXR"/>
    <property type="match status" value="1"/>
</dbReference>
<dbReference type="PROSITE" id="PS00622">
    <property type="entry name" value="HTH_LUXR_1"/>
    <property type="match status" value="1"/>
</dbReference>
<protein>
    <submittedName>
        <fullName evidence="7">Transcriptional regulatory protein TdiR</fullName>
    </submittedName>
</protein>
<dbReference type="CDD" id="cd06170">
    <property type="entry name" value="LuxR_C_like"/>
    <property type="match status" value="1"/>
</dbReference>
<sequence>MTNDPIIYVVDDDADSRDSVAALVSQMAWRVQSFASAEDFLAAYTGYRPACLLTDHRMLGMTGVELLEKLRSNGVSLSVIVMTAFAETDLTVRAIRSGAVTLLEKPFSNTSLWDAIREAITEDRQQAQDEALKLRIEERLTMLTESELDVLKLISRGEPNKSVAAKLNVSIRTVESRRSSIFEKMQVSSVAELVRLVMIARPDLC</sequence>
<feature type="domain" description="Response regulatory" evidence="6">
    <location>
        <begin position="6"/>
        <end position="120"/>
    </location>
</feature>
<gene>
    <name evidence="7" type="primary">tdiR_2</name>
    <name evidence="7" type="ORF">Fuma_04658</name>
</gene>
<accession>A0A1P8WLT7</accession>
<dbReference type="InterPro" id="IPR036388">
    <property type="entry name" value="WH-like_DNA-bd_sf"/>
</dbReference>
<dbReference type="SUPFAM" id="SSF52172">
    <property type="entry name" value="CheY-like"/>
    <property type="match status" value="1"/>
</dbReference>
<dbReference type="Pfam" id="PF00072">
    <property type="entry name" value="Response_reg"/>
    <property type="match status" value="1"/>
</dbReference>
<feature type="modified residue" description="4-aspartylphosphate" evidence="4">
    <location>
        <position position="55"/>
    </location>
</feature>
<evidence type="ECO:0000256" key="3">
    <source>
        <dbReference type="ARBA" id="ARBA00023163"/>
    </source>
</evidence>
<evidence type="ECO:0000259" key="6">
    <source>
        <dbReference type="PROSITE" id="PS50110"/>
    </source>
</evidence>
<keyword evidence="2" id="KW-0238">DNA-binding</keyword>
<dbReference type="GO" id="GO:0000160">
    <property type="term" value="P:phosphorelay signal transduction system"/>
    <property type="evidence" value="ECO:0007669"/>
    <property type="project" value="InterPro"/>
</dbReference>
<evidence type="ECO:0000313" key="7">
    <source>
        <dbReference type="EMBL" id="APZ95006.1"/>
    </source>
</evidence>
<dbReference type="GO" id="GO:0003677">
    <property type="term" value="F:DNA binding"/>
    <property type="evidence" value="ECO:0007669"/>
    <property type="project" value="UniProtKB-KW"/>
</dbReference>
<dbReference type="KEGG" id="fmr:Fuma_04658"/>
<name>A0A1P8WLT7_9PLAN</name>
<feature type="domain" description="HTH luxR-type" evidence="5">
    <location>
        <begin position="136"/>
        <end position="201"/>
    </location>
</feature>
<dbReference type="OrthoDB" id="271936at2"/>
<dbReference type="RefSeq" id="WP_077026230.1">
    <property type="nucleotide sequence ID" value="NZ_CP017641.1"/>
</dbReference>
<dbReference type="Gene3D" id="3.40.50.2300">
    <property type="match status" value="1"/>
</dbReference>
<evidence type="ECO:0000313" key="8">
    <source>
        <dbReference type="Proteomes" id="UP000187735"/>
    </source>
</evidence>
<evidence type="ECO:0000259" key="5">
    <source>
        <dbReference type="PROSITE" id="PS50043"/>
    </source>
</evidence>
<dbReference type="PROSITE" id="PS50043">
    <property type="entry name" value="HTH_LUXR_2"/>
    <property type="match status" value="1"/>
</dbReference>
<dbReference type="PROSITE" id="PS50110">
    <property type="entry name" value="RESPONSE_REGULATORY"/>
    <property type="match status" value="1"/>
</dbReference>
<dbReference type="Proteomes" id="UP000187735">
    <property type="component" value="Chromosome"/>
</dbReference>
<dbReference type="InterPro" id="IPR011006">
    <property type="entry name" value="CheY-like_superfamily"/>
</dbReference>
<dbReference type="PANTHER" id="PTHR44688:SF16">
    <property type="entry name" value="DNA-BINDING TRANSCRIPTIONAL ACTIVATOR DEVR_DOSR"/>
    <property type="match status" value="1"/>
</dbReference>
<keyword evidence="1" id="KW-0805">Transcription regulation</keyword>
<organism evidence="7 8">
    <name type="scientific">Fuerstiella marisgermanici</name>
    <dbReference type="NCBI Taxonomy" id="1891926"/>
    <lineage>
        <taxon>Bacteria</taxon>
        <taxon>Pseudomonadati</taxon>
        <taxon>Planctomycetota</taxon>
        <taxon>Planctomycetia</taxon>
        <taxon>Planctomycetales</taxon>
        <taxon>Planctomycetaceae</taxon>
        <taxon>Fuerstiella</taxon>
    </lineage>
</organism>
<reference evidence="7 8" key="1">
    <citation type="journal article" date="2016" name="Front. Microbiol.">
        <title>Fuerstia marisgermanicae gen. nov., sp. nov., an Unusual Member of the Phylum Planctomycetes from the German Wadden Sea.</title>
        <authorList>
            <person name="Kohn T."/>
            <person name="Heuer A."/>
            <person name="Jogler M."/>
            <person name="Vollmers J."/>
            <person name="Boedeker C."/>
            <person name="Bunk B."/>
            <person name="Rast P."/>
            <person name="Borchert D."/>
            <person name="Glockner I."/>
            <person name="Freese H.M."/>
            <person name="Klenk H.P."/>
            <person name="Overmann J."/>
            <person name="Kaster A.K."/>
            <person name="Rohde M."/>
            <person name="Wiegand S."/>
            <person name="Jogler C."/>
        </authorList>
    </citation>
    <scope>NUCLEOTIDE SEQUENCE [LARGE SCALE GENOMIC DNA]</scope>
    <source>
        <strain evidence="7 8">NH11</strain>
    </source>
</reference>
<keyword evidence="8" id="KW-1185">Reference proteome</keyword>
<dbReference type="PRINTS" id="PR00038">
    <property type="entry name" value="HTHLUXR"/>
</dbReference>
<dbReference type="GO" id="GO:0006355">
    <property type="term" value="P:regulation of DNA-templated transcription"/>
    <property type="evidence" value="ECO:0007669"/>
    <property type="project" value="InterPro"/>
</dbReference>
<dbReference type="Gene3D" id="1.10.10.10">
    <property type="entry name" value="Winged helix-like DNA-binding domain superfamily/Winged helix DNA-binding domain"/>
    <property type="match status" value="1"/>
</dbReference>
<keyword evidence="4" id="KW-0597">Phosphoprotein</keyword>
<evidence type="ECO:0000256" key="4">
    <source>
        <dbReference type="PROSITE-ProRule" id="PRU00169"/>
    </source>
</evidence>
<dbReference type="SMART" id="SM00448">
    <property type="entry name" value="REC"/>
    <property type="match status" value="1"/>
</dbReference>
<dbReference type="Pfam" id="PF00196">
    <property type="entry name" value="GerE"/>
    <property type="match status" value="1"/>
</dbReference>
<dbReference type="PANTHER" id="PTHR44688">
    <property type="entry name" value="DNA-BINDING TRANSCRIPTIONAL ACTIVATOR DEVR_DOSR"/>
    <property type="match status" value="1"/>
</dbReference>
<dbReference type="EMBL" id="CP017641">
    <property type="protein sequence ID" value="APZ95006.1"/>
    <property type="molecule type" value="Genomic_DNA"/>
</dbReference>
<dbReference type="SUPFAM" id="SSF46894">
    <property type="entry name" value="C-terminal effector domain of the bipartite response regulators"/>
    <property type="match status" value="1"/>
</dbReference>
<dbReference type="InterPro" id="IPR000792">
    <property type="entry name" value="Tscrpt_reg_LuxR_C"/>
</dbReference>
<evidence type="ECO:0000256" key="1">
    <source>
        <dbReference type="ARBA" id="ARBA00023015"/>
    </source>
</evidence>